<accession>A0A976R846</accession>
<dbReference type="EMBL" id="OM869592">
    <property type="protein sequence ID" value="UPW41415.1"/>
    <property type="molecule type" value="Genomic_DNA"/>
</dbReference>
<feature type="domain" description="Replication-associated protein ORF2/G2P" evidence="1">
    <location>
        <begin position="188"/>
        <end position="283"/>
    </location>
</feature>
<dbReference type="Pfam" id="PF23343">
    <property type="entry name" value="REP_ORF2-G2P"/>
    <property type="match status" value="1"/>
</dbReference>
<organism evidence="2">
    <name type="scientific">Dipodfec virus UA06Rod_5</name>
    <dbReference type="NCBI Taxonomy" id="2929325"/>
    <lineage>
        <taxon>Viruses</taxon>
        <taxon>Monodnaviria</taxon>
        <taxon>Sangervirae</taxon>
        <taxon>Phixviricota</taxon>
        <taxon>Malgrandaviricetes</taxon>
        <taxon>Petitvirales</taxon>
        <taxon>Microviridae</taxon>
    </lineage>
</organism>
<sequence length="529" mass="60775">MCLYHIHVKDRYHLHKVDNIFPCGKCPACLQAKANKRALRISCHHPEGFTPYFVTLHYFNYAVPYFRLSDLRKAIYLGWLEYGSNYNPLTDPPFCSVPIYRDSRLLGGRRSVLSYSENTVLSIHGIYQYLTDAHTSLESNGLMPFGLSGLCTRHRNAPSTFDSDKISCAYTPDFQNFIKRLRKNLLLEKARKIKASLSNEAKKLFRLSSVSPIPLSYYYAPEYGPTTQRFHIHAIIWMPSSYTEKQVQYHICKAWPFGSRARTKKYVQVARNPESYVSSYVNKPLDVSAFLVELFPLRPSHSLDFGMDKTAFRFDSIVKNFLSSRCVTYTTSVFNENTQSTDVGTFILPKYVSHKYFPKFKGYNRCSSSTLRSVILNASQYLTLSSSPSEYTESGEPLYNSLIIDVYGNPIPFSKTEASYTISLINRALSRGLSYGFSPDEFVTLWLSFHTATSSYIYYNDVSTYGNSSFYNIIDVLSGYVDNSAIHSFLLLNPSFDYDPNHLIQNLTRDNLLRSKYMKNQKHRKLNTL</sequence>
<dbReference type="InterPro" id="IPR056906">
    <property type="entry name" value="ORF2/G2P_dom"/>
</dbReference>
<evidence type="ECO:0000313" key="2">
    <source>
        <dbReference type="EMBL" id="UPW41415.1"/>
    </source>
</evidence>
<reference evidence="2" key="1">
    <citation type="submission" date="2022-02" db="EMBL/GenBank/DDBJ databases">
        <title>Towards deciphering the DNA virus diversity associated with rodent species in the families Cricetidae and Heteromyidae.</title>
        <authorList>
            <person name="Lund M."/>
            <person name="Larsen B.B."/>
            <person name="Gryseels S."/>
            <person name="Kraberger S."/>
            <person name="Rowsey D.M."/>
            <person name="Steger L."/>
            <person name="Yule K.M."/>
            <person name="Upham N.S."/>
            <person name="Worobey M."/>
            <person name="Van Doorslaer K."/>
            <person name="Varsani A."/>
        </authorList>
    </citation>
    <scope>NUCLEOTIDE SEQUENCE</scope>
    <source>
        <strain evidence="2">UA06Rod_5</strain>
    </source>
</reference>
<proteinExistence type="predicted"/>
<name>A0A976R846_9VIRU</name>
<evidence type="ECO:0000259" key="1">
    <source>
        <dbReference type="Pfam" id="PF23343"/>
    </source>
</evidence>
<protein>
    <submittedName>
        <fullName evidence="2">Replication initiator protein</fullName>
    </submittedName>
</protein>